<evidence type="ECO:0000259" key="2">
    <source>
        <dbReference type="Pfam" id="PF26078"/>
    </source>
</evidence>
<dbReference type="PANTHER" id="PTHR37829">
    <property type="entry name" value="PHAGE-LIKE ELEMENT PBSX PROTEIN XKDT"/>
    <property type="match status" value="1"/>
</dbReference>
<dbReference type="Pfam" id="PF26078">
    <property type="entry name" value="Baseplate_J_M"/>
    <property type="match status" value="1"/>
</dbReference>
<sequence>MSDLHRPRSREQVVQRMLLALSSGTVLDPVNFAPTNYIPGDPLRTLLEIAGEGVADIERLVWALGEGGYLETAQGSYLDELVESHYLLSRQGSTFARGQVRFYAAAQGGMTLPAGMIVGTAYGLKYVTTAEAAVEAGGSADVPIHAESPGTAYNVPAGTITQIHTPLPGLSVANLPGWLLEAGADEESDASLRRRASLRWASLGGGATRAAYEYWALTASPAVDRVAVLDQHPRGQGTADVVIWGTGGIGADVVREVNDSIQQRRPVTADIAVYAATERVVPVSIELYAPLGDRASIEAQVMAGLSALQRELGIGGTLYQAAVVEVAMLPAGVLDARVGMTDLKLGRAEAATLAPTISWRGTP</sequence>
<feature type="domain" description="Baseplate J-like central" evidence="2">
    <location>
        <begin position="206"/>
        <end position="274"/>
    </location>
</feature>
<keyword evidence="4" id="KW-1185">Reference proteome</keyword>
<gene>
    <name evidence="3" type="ORF">ACFP81_10745</name>
</gene>
<dbReference type="Proteomes" id="UP001596297">
    <property type="component" value="Unassembled WGS sequence"/>
</dbReference>
<evidence type="ECO:0000313" key="3">
    <source>
        <dbReference type="EMBL" id="MFC6592426.1"/>
    </source>
</evidence>
<feature type="domain" description="Baseplate protein J-like barrel" evidence="1">
    <location>
        <begin position="100"/>
        <end position="174"/>
    </location>
</feature>
<dbReference type="Pfam" id="PF04865">
    <property type="entry name" value="Baseplate_J"/>
    <property type="match status" value="1"/>
</dbReference>
<name>A0ABW1YDK7_9DEIO</name>
<dbReference type="InterPro" id="IPR058531">
    <property type="entry name" value="Baseplate_J_M"/>
</dbReference>
<dbReference type="PANTHER" id="PTHR37829:SF3">
    <property type="entry name" value="PROTEIN JAYE-RELATED"/>
    <property type="match status" value="1"/>
</dbReference>
<evidence type="ECO:0000313" key="4">
    <source>
        <dbReference type="Proteomes" id="UP001596297"/>
    </source>
</evidence>
<comment type="caution">
    <text evidence="3">The sequence shown here is derived from an EMBL/GenBank/DDBJ whole genome shotgun (WGS) entry which is preliminary data.</text>
</comment>
<proteinExistence type="predicted"/>
<dbReference type="InterPro" id="IPR052399">
    <property type="entry name" value="Phage_Baseplate_Assmbl_Protein"/>
</dbReference>
<protein>
    <submittedName>
        <fullName evidence="3">Baseplate J/gp47 family protein</fullName>
    </submittedName>
</protein>
<dbReference type="RefSeq" id="WP_380083453.1">
    <property type="nucleotide sequence ID" value="NZ_JBHSWD010000001.1"/>
</dbReference>
<reference evidence="4" key="1">
    <citation type="journal article" date="2019" name="Int. J. Syst. Evol. Microbiol.">
        <title>The Global Catalogue of Microorganisms (GCM) 10K type strain sequencing project: providing services to taxonomists for standard genome sequencing and annotation.</title>
        <authorList>
            <consortium name="The Broad Institute Genomics Platform"/>
            <consortium name="The Broad Institute Genome Sequencing Center for Infectious Disease"/>
            <person name="Wu L."/>
            <person name="Ma J."/>
        </authorList>
    </citation>
    <scope>NUCLEOTIDE SEQUENCE [LARGE SCALE GENOMIC DNA]</scope>
    <source>
        <strain evidence="4">CGMCC 1.15772</strain>
    </source>
</reference>
<evidence type="ECO:0000259" key="1">
    <source>
        <dbReference type="Pfam" id="PF04865"/>
    </source>
</evidence>
<organism evidence="3 4">
    <name type="scientific">Deinococcus lacus</name>
    <dbReference type="NCBI Taxonomy" id="392561"/>
    <lineage>
        <taxon>Bacteria</taxon>
        <taxon>Thermotogati</taxon>
        <taxon>Deinococcota</taxon>
        <taxon>Deinococci</taxon>
        <taxon>Deinococcales</taxon>
        <taxon>Deinococcaceae</taxon>
        <taxon>Deinococcus</taxon>
    </lineage>
</organism>
<dbReference type="EMBL" id="JBHSWD010000001">
    <property type="protein sequence ID" value="MFC6592426.1"/>
    <property type="molecule type" value="Genomic_DNA"/>
</dbReference>
<accession>A0ABW1YDK7</accession>
<dbReference type="InterPro" id="IPR006949">
    <property type="entry name" value="Barrel_Baseplate_J-like"/>
</dbReference>